<dbReference type="PANTHER" id="PTHR37164">
    <property type="entry name" value="BACTERIOHEMERYTHRIN"/>
    <property type="match status" value="1"/>
</dbReference>
<evidence type="ECO:0000256" key="4">
    <source>
        <dbReference type="ARBA" id="ARBA00023004"/>
    </source>
</evidence>
<dbReference type="PROSITE" id="PS00550">
    <property type="entry name" value="HEMERYTHRINS"/>
    <property type="match status" value="1"/>
</dbReference>
<evidence type="ECO:0000256" key="2">
    <source>
        <dbReference type="ARBA" id="ARBA00022621"/>
    </source>
</evidence>
<dbReference type="InterPro" id="IPR035938">
    <property type="entry name" value="Hemerythrin-like_sf"/>
</dbReference>
<evidence type="ECO:0000313" key="7">
    <source>
        <dbReference type="Proteomes" id="UP000031631"/>
    </source>
</evidence>
<dbReference type="InterPro" id="IPR050669">
    <property type="entry name" value="Hemerythrin"/>
</dbReference>
<dbReference type="Gene3D" id="1.20.120.50">
    <property type="entry name" value="Hemerythrin-like"/>
    <property type="match status" value="1"/>
</dbReference>
<evidence type="ECO:0000256" key="1">
    <source>
        <dbReference type="ARBA" id="ARBA00010587"/>
    </source>
</evidence>
<dbReference type="AlphaFoldDB" id="A0A7U6JIU4"/>
<dbReference type="GO" id="GO:0046872">
    <property type="term" value="F:metal ion binding"/>
    <property type="evidence" value="ECO:0007669"/>
    <property type="project" value="UniProtKB-KW"/>
</dbReference>
<evidence type="ECO:0000256" key="3">
    <source>
        <dbReference type="ARBA" id="ARBA00022723"/>
    </source>
</evidence>
<organism evidence="6 7">
    <name type="scientific">Thiolapillus brandeum</name>
    <dbReference type="NCBI Taxonomy" id="1076588"/>
    <lineage>
        <taxon>Bacteria</taxon>
        <taxon>Pseudomonadati</taxon>
        <taxon>Pseudomonadota</taxon>
        <taxon>Gammaproteobacteria</taxon>
        <taxon>Chromatiales</taxon>
        <taxon>Sedimenticolaceae</taxon>
        <taxon>Thiolapillus</taxon>
    </lineage>
</organism>
<sequence length="144" mass="16362">MSEQHPVLAPADIPSIAVGSMNDTHHQEVALVNTLGALLLQARDGNPDPDAIGRALDEWVSHTEAHFERENRLMQEHGFPPYPVHAQEHTSALDNLHRIQAGWHDRHDPDELGDYVFNTWPQWFQMHVNSMDNVTAQFLSNFVD</sequence>
<dbReference type="InterPro" id="IPR012312">
    <property type="entry name" value="Hemerythrin-like"/>
</dbReference>
<reference evidence="6 7" key="1">
    <citation type="journal article" date="2014" name="PLoS ONE">
        <title>Physiological and genomic features of a novel sulfur-oxidizing gammaproteobacterium belonging to a previously uncultivated symbiotic lineage isolated from a hydrothermal vent.</title>
        <authorList>
            <person name="Nunoura T."/>
            <person name="Takaki Y."/>
            <person name="Kazama H."/>
            <person name="Kakuta J."/>
            <person name="Shimamura S."/>
            <person name="Makita H."/>
            <person name="Hirai M."/>
            <person name="Miyazaki M."/>
            <person name="Takai K."/>
        </authorList>
    </citation>
    <scope>NUCLEOTIDE SEQUENCE [LARGE SCALE GENOMIC DNA]</scope>
    <source>
        <strain evidence="6 7">Hiromi1</strain>
    </source>
</reference>
<dbReference type="InterPro" id="IPR016131">
    <property type="entry name" value="Haemerythrin_Fe_BS"/>
</dbReference>
<dbReference type="EMBL" id="AP012273">
    <property type="protein sequence ID" value="BAO45651.1"/>
    <property type="molecule type" value="Genomic_DNA"/>
</dbReference>
<dbReference type="Proteomes" id="UP000031631">
    <property type="component" value="Chromosome"/>
</dbReference>
<keyword evidence="7" id="KW-1185">Reference proteome</keyword>
<keyword evidence="2" id="KW-0561">Oxygen transport</keyword>
<protein>
    <recommendedName>
        <fullName evidence="5">Hemerythrin-like domain-containing protein</fullName>
    </recommendedName>
</protein>
<dbReference type="RefSeq" id="WP_052470219.1">
    <property type="nucleotide sequence ID" value="NZ_AP012273.1"/>
</dbReference>
<name>A0A7U6JIU4_9GAMM</name>
<keyword evidence="4" id="KW-0408">Iron</keyword>
<feature type="domain" description="Hemerythrin-like" evidence="5">
    <location>
        <begin position="21"/>
        <end position="135"/>
    </location>
</feature>
<comment type="similarity">
    <text evidence="1">Belongs to the hemerythrin family.</text>
</comment>
<dbReference type="CDD" id="cd12107">
    <property type="entry name" value="Hemerythrin"/>
    <property type="match status" value="1"/>
</dbReference>
<dbReference type="KEGG" id="tbn:TBH_C2750"/>
<evidence type="ECO:0000313" key="6">
    <source>
        <dbReference type="EMBL" id="BAO45651.1"/>
    </source>
</evidence>
<evidence type="ECO:0000259" key="5">
    <source>
        <dbReference type="Pfam" id="PF01814"/>
    </source>
</evidence>
<dbReference type="NCBIfam" id="TIGR02481">
    <property type="entry name" value="hemeryth_dom"/>
    <property type="match status" value="1"/>
</dbReference>
<dbReference type="GO" id="GO:0005344">
    <property type="term" value="F:oxygen carrier activity"/>
    <property type="evidence" value="ECO:0007669"/>
    <property type="project" value="UniProtKB-KW"/>
</dbReference>
<keyword evidence="3" id="KW-0479">Metal-binding</keyword>
<dbReference type="SUPFAM" id="SSF47188">
    <property type="entry name" value="Hemerythrin-like"/>
    <property type="match status" value="1"/>
</dbReference>
<dbReference type="Pfam" id="PF01814">
    <property type="entry name" value="Hemerythrin"/>
    <property type="match status" value="1"/>
</dbReference>
<gene>
    <name evidence="6" type="ORF">TBH_C2750</name>
</gene>
<proteinExistence type="inferred from homology"/>
<keyword evidence="2" id="KW-0813">Transport</keyword>
<dbReference type="PANTHER" id="PTHR37164:SF1">
    <property type="entry name" value="BACTERIOHEMERYTHRIN"/>
    <property type="match status" value="1"/>
</dbReference>
<accession>A0A7U6JIU4</accession>
<dbReference type="InterPro" id="IPR012827">
    <property type="entry name" value="Hemerythrin_metal-bd"/>
</dbReference>
<dbReference type="OrthoDB" id="5296936at2"/>